<organism evidence="1 2">
    <name type="scientific">Petromyces alliaceus</name>
    <name type="common">Aspergillus alliaceus</name>
    <dbReference type="NCBI Taxonomy" id="209559"/>
    <lineage>
        <taxon>Eukaryota</taxon>
        <taxon>Fungi</taxon>
        <taxon>Dikarya</taxon>
        <taxon>Ascomycota</taxon>
        <taxon>Pezizomycotina</taxon>
        <taxon>Eurotiomycetes</taxon>
        <taxon>Eurotiomycetidae</taxon>
        <taxon>Eurotiales</taxon>
        <taxon>Aspergillaceae</taxon>
        <taxon>Aspergillus</taxon>
        <taxon>Aspergillus subgen. Circumdati</taxon>
    </lineage>
</organism>
<reference evidence="1 2" key="1">
    <citation type="submission" date="2019-04" db="EMBL/GenBank/DDBJ databases">
        <title>Aspergillus burnettii sp. nov., novel species from soil in southeast Queensland.</title>
        <authorList>
            <person name="Gilchrist C.L.M."/>
            <person name="Pitt J.I."/>
            <person name="Lange L."/>
            <person name="Lacey H.J."/>
            <person name="Vuong D."/>
            <person name="Midgley D.J."/>
            <person name="Greenfield P."/>
            <person name="Bradbury M."/>
            <person name="Lacey E."/>
            <person name="Busk P.K."/>
            <person name="Pilgaard B."/>
            <person name="Chooi Y.H."/>
            <person name="Piggott A.M."/>
        </authorList>
    </citation>
    <scope>NUCLEOTIDE SEQUENCE [LARGE SCALE GENOMIC DNA]</scope>
    <source>
        <strain evidence="1 2">FRR 5400</strain>
    </source>
</reference>
<dbReference type="AlphaFoldDB" id="A0A8H6EBA8"/>
<dbReference type="Proteomes" id="UP000541154">
    <property type="component" value="Unassembled WGS sequence"/>
</dbReference>
<comment type="caution">
    <text evidence="1">The sequence shown here is derived from an EMBL/GenBank/DDBJ whole genome shotgun (WGS) entry which is preliminary data.</text>
</comment>
<name>A0A8H6EBA8_PETAA</name>
<sequence>MTLSRRNLHSSYIAWIHPLFTIYARAFSTELILFRWQEGKASPPSDGGDGGDRYGANELCIKATRCGGDANVLTSIKRCLELSSRIAVDQWPTDSFLELLGLCVERVKTPPDLCYTPLGFCIESVICLLTDTRLSLWHREQSKSLQICALTWHMTLGQYYRERPDFETIIFKELLFLALLVGQSTVGAHISTPDAPRMTRHLKNELINGRRQITEWPEKKMITDHAANCTNDGDLPAPWDRSKAVRLREDFDMLLRAVEEMKPPEDGDDMVEECHDVPSRKDAFENVRDKYALNVAQTEFEEASLCLPSKPCSICPLKRMSSSQLSRILKMQLIRATGQKHIISIPSF</sequence>
<keyword evidence="2" id="KW-1185">Reference proteome</keyword>
<proteinExistence type="predicted"/>
<accession>A0A8H6EBA8</accession>
<protein>
    <submittedName>
        <fullName evidence="1">Uncharacterized protein</fullName>
    </submittedName>
</protein>
<evidence type="ECO:0000313" key="1">
    <source>
        <dbReference type="EMBL" id="KAF5866402.1"/>
    </source>
</evidence>
<dbReference type="EMBL" id="SPNV01000008">
    <property type="protein sequence ID" value="KAF5866402.1"/>
    <property type="molecule type" value="Genomic_DNA"/>
</dbReference>
<evidence type="ECO:0000313" key="2">
    <source>
        <dbReference type="Proteomes" id="UP000541154"/>
    </source>
</evidence>
<gene>
    <name evidence="1" type="ORF">ETB97_011952</name>
</gene>